<dbReference type="PANTHER" id="PTHR34825:SF2">
    <property type="entry name" value="AAA-ATPASE-LIKE DOMAIN-CONTAINING PROTEIN"/>
    <property type="match status" value="1"/>
</dbReference>
<dbReference type="Proteomes" id="UP000183766">
    <property type="component" value="Unassembled WGS sequence"/>
</dbReference>
<evidence type="ECO:0000313" key="3">
    <source>
        <dbReference type="Proteomes" id="UP000183766"/>
    </source>
</evidence>
<dbReference type="RefSeq" id="WP_074909529.1">
    <property type="nucleotide sequence ID" value="NZ_FOUM01000009.1"/>
</dbReference>
<dbReference type="Pfam" id="PF09820">
    <property type="entry name" value="AAA-ATPase_like"/>
    <property type="match status" value="1"/>
</dbReference>
<dbReference type="InterPro" id="IPR012547">
    <property type="entry name" value="PDDEXK_9"/>
</dbReference>
<organism evidence="2 3">
    <name type="scientific">Bacteroides xylanisolvens</name>
    <dbReference type="NCBI Taxonomy" id="371601"/>
    <lineage>
        <taxon>Bacteria</taxon>
        <taxon>Pseudomonadati</taxon>
        <taxon>Bacteroidota</taxon>
        <taxon>Bacteroidia</taxon>
        <taxon>Bacteroidales</taxon>
        <taxon>Bacteroidaceae</taxon>
        <taxon>Bacteroides</taxon>
    </lineage>
</organism>
<dbReference type="Pfam" id="PF08011">
    <property type="entry name" value="PDDEXK_9"/>
    <property type="match status" value="1"/>
</dbReference>
<dbReference type="InterPro" id="IPR018631">
    <property type="entry name" value="AAA-ATPase-like_dom"/>
</dbReference>
<gene>
    <name evidence="2" type="ORF">SAMN05216250_109114</name>
</gene>
<name>A0A1I4T9Q0_9BACE</name>
<feature type="domain" description="AAA-ATPase-like" evidence="1">
    <location>
        <begin position="11"/>
        <end position="231"/>
    </location>
</feature>
<proteinExistence type="predicted"/>
<reference evidence="3" key="1">
    <citation type="submission" date="2016-10" db="EMBL/GenBank/DDBJ databases">
        <authorList>
            <person name="Varghese N."/>
            <person name="Submissions S."/>
        </authorList>
    </citation>
    <scope>NUCLEOTIDE SEQUENCE [LARGE SCALE GENOMIC DNA]</scope>
    <source>
        <strain evidence="3">NLAE-zl-C202</strain>
    </source>
</reference>
<dbReference type="EMBL" id="FOUM01000009">
    <property type="protein sequence ID" value="SFM73528.1"/>
    <property type="molecule type" value="Genomic_DNA"/>
</dbReference>
<dbReference type="AlphaFoldDB" id="A0A1I4T9Q0"/>
<accession>A0A1I4T9Q0</accession>
<sequence>MNQPVKRKRIPYGMMNFIDVREDDCYYVDKTHYIPLIENANKYFFYIRPRRFGKSLTISMLRHYYNILEADKFEKWYGDLYIGKHPTPERNSYLIIYLNFAVVNAELNSYRQSLDAHCNTEFNFFCDVYAQYLPEGIKEEMNKKKGAVEQLDYLYKECVKTNQQIYLFIDEYDHFTNKILSEPSCLEDYKSETHGTGYLRSFFDTVKAGTYSTIKRCFVTGVSPVTMDDLTSGFNIGTNYSLSPEFNEMTGFNEEEVRAMLDYYATTCQFHHSTDELIEAMKPWYDNYCFAEQSYGSTTMYNSNMVLYFVDNYIRNGGYMPRNMVEENIRVDYNKLRMLIRKDKEFAHDASTIQTLVQQGYVTGELKTGFPAETVAEPDNFISLLFYFGMLTISGTLEGETKLTIPNQVVREQLYSYLLDTYNEADLRFDNWEKGELASAMAYGGDWKAYFDYIAECLHRYSSQRDKQKGEAYVHGFTLAMTAQNRFYRPISEQENQEGYADIFMFPLLDIYKDMLHSYIIELKYAKGKDSDEKVEQLRQEAITQANRYAASETVQKAIGTTTLHKIIVVYQGMKMVVCEEV</sequence>
<evidence type="ECO:0000259" key="1">
    <source>
        <dbReference type="Pfam" id="PF09820"/>
    </source>
</evidence>
<protein>
    <submittedName>
        <fullName evidence="2">PD-(D/E)XK nuclease superfamily protein</fullName>
    </submittedName>
</protein>
<evidence type="ECO:0000313" key="2">
    <source>
        <dbReference type="EMBL" id="SFM73528.1"/>
    </source>
</evidence>
<dbReference type="PANTHER" id="PTHR34825">
    <property type="entry name" value="CONSERVED PROTEIN, WITH A WEAK D-GALACTARATE DEHYDRATASE/ALTRONATE HYDROLASE DOMAIN"/>
    <property type="match status" value="1"/>
</dbReference>